<evidence type="ECO:0000256" key="1">
    <source>
        <dbReference type="SAM" id="MobiDB-lite"/>
    </source>
</evidence>
<protein>
    <submittedName>
        <fullName evidence="3">Helix-turn-helix transcriptional regulator</fullName>
    </submittedName>
</protein>
<evidence type="ECO:0000313" key="4">
    <source>
        <dbReference type="Proteomes" id="UP001500443"/>
    </source>
</evidence>
<accession>A0ABN1ZZL6</accession>
<proteinExistence type="predicted"/>
<gene>
    <name evidence="3" type="ORF">GCM10009802_63160</name>
</gene>
<evidence type="ECO:0000259" key="2">
    <source>
        <dbReference type="PROSITE" id="PS50943"/>
    </source>
</evidence>
<dbReference type="PROSITE" id="PS50943">
    <property type="entry name" value="HTH_CROC1"/>
    <property type="match status" value="2"/>
</dbReference>
<reference evidence="3 4" key="1">
    <citation type="journal article" date="2019" name="Int. J. Syst. Evol. Microbiol.">
        <title>The Global Catalogue of Microorganisms (GCM) 10K type strain sequencing project: providing services to taxonomists for standard genome sequencing and annotation.</title>
        <authorList>
            <consortium name="The Broad Institute Genomics Platform"/>
            <consortium name="The Broad Institute Genome Sequencing Center for Infectious Disease"/>
            <person name="Wu L."/>
            <person name="Ma J."/>
        </authorList>
    </citation>
    <scope>NUCLEOTIDE SEQUENCE [LARGE SCALE GENOMIC DNA]</scope>
    <source>
        <strain evidence="3 4">JCM 15481</strain>
    </source>
</reference>
<feature type="region of interest" description="Disordered" evidence="1">
    <location>
        <begin position="1"/>
        <end position="20"/>
    </location>
</feature>
<dbReference type="SUPFAM" id="SSF47413">
    <property type="entry name" value="lambda repressor-like DNA-binding domains"/>
    <property type="match status" value="1"/>
</dbReference>
<dbReference type="RefSeq" id="WP_234020095.1">
    <property type="nucleotide sequence ID" value="NZ_BAAAPF010000409.1"/>
</dbReference>
<dbReference type="Gene3D" id="1.10.260.40">
    <property type="entry name" value="lambda repressor-like DNA-binding domains"/>
    <property type="match status" value="2"/>
</dbReference>
<dbReference type="SMART" id="SM00530">
    <property type="entry name" value="HTH_XRE"/>
    <property type="match status" value="2"/>
</dbReference>
<feature type="domain" description="HTH cro/C1-type" evidence="2">
    <location>
        <begin position="91"/>
        <end position="146"/>
    </location>
</feature>
<dbReference type="Proteomes" id="UP001500443">
    <property type="component" value="Unassembled WGS sequence"/>
</dbReference>
<comment type="caution">
    <text evidence="3">The sequence shown here is derived from an EMBL/GenBank/DDBJ whole genome shotgun (WGS) entry which is preliminary data.</text>
</comment>
<sequence>MTTKAPGSGAGPPEHRPPFDPAAARRLRRALGLGHDHVAYGMRAAYGLAVPAAAVADWEKGHARPTRHELDALAGALWCTPADLMGSPTSLRAHRRAHGLPLDDVARHIGMDPATYLSAEQTGRWPGTESQATRLAHLLRLPLPDLLDLTGRSEPLAGHLREAATTRWQPQLRPIARLTRLPRRPLERALSTLHEEYQARIAAAANWGDDPGSETTAAAATYLQQVLPRFWELLRN</sequence>
<dbReference type="InterPro" id="IPR010982">
    <property type="entry name" value="Lambda_DNA-bd_dom_sf"/>
</dbReference>
<dbReference type="EMBL" id="BAAAPF010000409">
    <property type="protein sequence ID" value="GAA1507426.1"/>
    <property type="molecule type" value="Genomic_DNA"/>
</dbReference>
<evidence type="ECO:0000313" key="3">
    <source>
        <dbReference type="EMBL" id="GAA1507426.1"/>
    </source>
</evidence>
<name>A0ABN1ZZL6_9ACTN</name>
<dbReference type="InterPro" id="IPR001387">
    <property type="entry name" value="Cro/C1-type_HTH"/>
</dbReference>
<feature type="domain" description="HTH cro/C1-type" evidence="2">
    <location>
        <begin position="50"/>
        <end position="84"/>
    </location>
</feature>
<organism evidence="3 4">
    <name type="scientific">Streptomyces synnematoformans</name>
    <dbReference type="NCBI Taxonomy" id="415721"/>
    <lineage>
        <taxon>Bacteria</taxon>
        <taxon>Bacillati</taxon>
        <taxon>Actinomycetota</taxon>
        <taxon>Actinomycetes</taxon>
        <taxon>Kitasatosporales</taxon>
        <taxon>Streptomycetaceae</taxon>
        <taxon>Streptomyces</taxon>
    </lineage>
</organism>
<keyword evidence="4" id="KW-1185">Reference proteome</keyword>